<dbReference type="EMBL" id="JASBNA010000083">
    <property type="protein sequence ID" value="KAK7677767.1"/>
    <property type="molecule type" value="Genomic_DNA"/>
</dbReference>
<sequence length="283" mass="32081">MDPYSLIDATFKTILGIPSLRKVSHFKLQQFTINLALVALGIRSGYMFDTFSVPRHDTGDLLTSVLRELRKMPEYIGVALLTGTSFQDYFIVNVPLLARNLHRDFLLNVKAASGVSDDFYFSFVRLSIPPRLTPVPSDFQEHIIQELLRILQTALNLDQRTMSLPLRFDISVDLSNPKDAIPLAAIVLEYPVAYVPDGSDQTTFLSNTPLDVYECSLSLRIDNHDFEHTFLKFSCPSGLDEMRSPDKIKNKLQTRFSHRIRTCEIQTDITINVGQVTLDRVAL</sequence>
<dbReference type="PANTHER" id="PTHR31366:SF2">
    <property type="entry name" value="UPF0739 PROTEIN C1ORF74"/>
    <property type="match status" value="1"/>
</dbReference>
<keyword evidence="2" id="KW-1185">Reference proteome</keyword>
<protein>
    <submittedName>
        <fullName evidence="1">Uncharacterized protein</fullName>
    </submittedName>
</protein>
<comment type="caution">
    <text evidence="1">The sequence shown here is derived from an EMBL/GenBank/DDBJ whole genome shotgun (WGS) entry which is preliminary data.</text>
</comment>
<name>A0AAW0FCN4_9APHY</name>
<dbReference type="Proteomes" id="UP001385951">
    <property type="component" value="Unassembled WGS sequence"/>
</dbReference>
<evidence type="ECO:0000313" key="2">
    <source>
        <dbReference type="Proteomes" id="UP001385951"/>
    </source>
</evidence>
<dbReference type="InterPro" id="IPR027850">
    <property type="entry name" value="DUF4504"/>
</dbReference>
<proteinExistence type="predicted"/>
<evidence type="ECO:0000313" key="1">
    <source>
        <dbReference type="EMBL" id="KAK7677767.1"/>
    </source>
</evidence>
<dbReference type="PANTHER" id="PTHR31366">
    <property type="entry name" value="UPF0739 PROTEIN C1ORF74"/>
    <property type="match status" value="1"/>
</dbReference>
<reference evidence="1 2" key="1">
    <citation type="submission" date="2022-09" db="EMBL/GenBank/DDBJ databases">
        <authorList>
            <person name="Palmer J.M."/>
        </authorList>
    </citation>
    <scope>NUCLEOTIDE SEQUENCE [LARGE SCALE GENOMIC DNA]</scope>
    <source>
        <strain evidence="1 2">DSM 7382</strain>
    </source>
</reference>
<dbReference type="AlphaFoldDB" id="A0AAW0FCN4"/>
<dbReference type="Pfam" id="PF14953">
    <property type="entry name" value="DUF4504"/>
    <property type="match status" value="1"/>
</dbReference>
<accession>A0AAW0FCN4</accession>
<organism evidence="1 2">
    <name type="scientific">Cerrena zonata</name>
    <dbReference type="NCBI Taxonomy" id="2478898"/>
    <lineage>
        <taxon>Eukaryota</taxon>
        <taxon>Fungi</taxon>
        <taxon>Dikarya</taxon>
        <taxon>Basidiomycota</taxon>
        <taxon>Agaricomycotina</taxon>
        <taxon>Agaricomycetes</taxon>
        <taxon>Polyporales</taxon>
        <taxon>Cerrenaceae</taxon>
        <taxon>Cerrena</taxon>
    </lineage>
</organism>
<gene>
    <name evidence="1" type="ORF">QCA50_019319</name>
</gene>